<feature type="binding site" evidence="2">
    <location>
        <position position="57"/>
    </location>
    <ligand>
        <name>substrate</name>
    </ligand>
</feature>
<dbReference type="Proteomes" id="UP000184510">
    <property type="component" value="Unassembled WGS sequence"/>
</dbReference>
<dbReference type="FunCoup" id="A0A1M6HWS4">
    <property type="interactions" value="89"/>
</dbReference>
<gene>
    <name evidence="3" type="ORF">SAMN02745181_1599</name>
</gene>
<dbReference type="InterPro" id="IPR013078">
    <property type="entry name" value="His_Pase_superF_clade-1"/>
</dbReference>
<dbReference type="RefSeq" id="WP_143183207.1">
    <property type="nucleotide sequence ID" value="NZ_FQYR01000003.1"/>
</dbReference>
<dbReference type="AlphaFoldDB" id="A0A1M6HWS4"/>
<evidence type="ECO:0000256" key="1">
    <source>
        <dbReference type="ARBA" id="ARBA00022801"/>
    </source>
</evidence>
<accession>A0A1M6HWS4</accession>
<name>A0A1M6HWS4_9BACT</name>
<evidence type="ECO:0000313" key="3">
    <source>
        <dbReference type="EMBL" id="SHJ26603.1"/>
    </source>
</evidence>
<protein>
    <submittedName>
        <fullName evidence="3">Phosphohistidine phosphatase</fullName>
    </submittedName>
</protein>
<evidence type="ECO:0000256" key="2">
    <source>
        <dbReference type="PIRSR" id="PIRSR613078-2"/>
    </source>
</evidence>
<keyword evidence="1" id="KW-0378">Hydrolase</keyword>
<dbReference type="SUPFAM" id="SSF53254">
    <property type="entry name" value="Phosphoglycerate mutase-like"/>
    <property type="match status" value="1"/>
</dbReference>
<reference evidence="3 4" key="1">
    <citation type="submission" date="2016-11" db="EMBL/GenBank/DDBJ databases">
        <authorList>
            <person name="Jaros S."/>
            <person name="Januszkiewicz K."/>
            <person name="Wedrychowicz H."/>
        </authorList>
    </citation>
    <scope>NUCLEOTIDE SEQUENCE [LARGE SCALE GENOMIC DNA]</scope>
    <source>
        <strain evidence="3 4">DSM 18772</strain>
    </source>
</reference>
<proteinExistence type="predicted"/>
<organism evidence="3 4">
    <name type="scientific">Rubritalea squalenifaciens DSM 18772</name>
    <dbReference type="NCBI Taxonomy" id="1123071"/>
    <lineage>
        <taxon>Bacteria</taxon>
        <taxon>Pseudomonadati</taxon>
        <taxon>Verrucomicrobiota</taxon>
        <taxon>Verrucomicrobiia</taxon>
        <taxon>Verrucomicrobiales</taxon>
        <taxon>Rubritaleaceae</taxon>
        <taxon>Rubritalea</taxon>
    </lineage>
</organism>
<dbReference type="Pfam" id="PF00300">
    <property type="entry name" value="His_Phos_1"/>
    <property type="match status" value="1"/>
</dbReference>
<dbReference type="OrthoDB" id="2388260at2"/>
<dbReference type="STRING" id="1123071.SAMN02745181_1599"/>
<sequence length="157" mass="17462">MELLLIRHGKAEDHGHPGGDGQRALTEKGWKQARSVGMFLKKNDLVPELNLTSPLLRARETAEGVAEMSNSPEPIVQPWLACGMRPEEALQELVAYQEFQRVAIYGHEPDFSYLANSLLGSRGEGVEVKKASILWFDGVYPPRLGACLRLLLPPQFI</sequence>
<dbReference type="SMART" id="SM00855">
    <property type="entry name" value="PGAM"/>
    <property type="match status" value="1"/>
</dbReference>
<dbReference type="InterPro" id="IPR051021">
    <property type="entry name" value="Mito_Ser/Thr_phosphatase"/>
</dbReference>
<dbReference type="InParanoid" id="A0A1M6HWS4"/>
<keyword evidence="4" id="KW-1185">Reference proteome</keyword>
<dbReference type="PANTHER" id="PTHR20935">
    <property type="entry name" value="PHOSPHOGLYCERATE MUTASE-RELATED"/>
    <property type="match status" value="1"/>
</dbReference>
<dbReference type="InterPro" id="IPR029033">
    <property type="entry name" value="His_PPase_superfam"/>
</dbReference>
<dbReference type="CDD" id="cd07067">
    <property type="entry name" value="HP_PGM_like"/>
    <property type="match status" value="1"/>
</dbReference>
<dbReference type="EMBL" id="FQYR01000003">
    <property type="protein sequence ID" value="SHJ26603.1"/>
    <property type="molecule type" value="Genomic_DNA"/>
</dbReference>
<dbReference type="GO" id="GO:0016787">
    <property type="term" value="F:hydrolase activity"/>
    <property type="evidence" value="ECO:0007669"/>
    <property type="project" value="UniProtKB-KW"/>
</dbReference>
<evidence type="ECO:0000313" key="4">
    <source>
        <dbReference type="Proteomes" id="UP000184510"/>
    </source>
</evidence>
<dbReference type="Gene3D" id="3.40.50.1240">
    <property type="entry name" value="Phosphoglycerate mutase-like"/>
    <property type="match status" value="1"/>
</dbReference>